<sequence>MDSVRSADEFRRIKLHAEIEKDRLKIAQYEIGLAHFHHEIERKQHEIGRLDERLA</sequence>
<keyword evidence="2" id="KW-1185">Reference proteome</keyword>
<dbReference type="Proteomes" id="UP001589867">
    <property type="component" value="Unassembled WGS sequence"/>
</dbReference>
<dbReference type="EMBL" id="JBHLUH010000091">
    <property type="protein sequence ID" value="MFC0533898.1"/>
    <property type="molecule type" value="Genomic_DNA"/>
</dbReference>
<accession>A0ABV6MHQ9</accession>
<reference evidence="1 2" key="1">
    <citation type="submission" date="2024-09" db="EMBL/GenBank/DDBJ databases">
        <authorList>
            <person name="Sun Q."/>
            <person name="Mori K."/>
        </authorList>
    </citation>
    <scope>NUCLEOTIDE SEQUENCE [LARGE SCALE GENOMIC DNA]</scope>
    <source>
        <strain evidence="1 2">TBRC 3947</strain>
    </source>
</reference>
<gene>
    <name evidence="1" type="ORF">ACFFIA_40485</name>
</gene>
<evidence type="ECO:0000313" key="2">
    <source>
        <dbReference type="Proteomes" id="UP001589867"/>
    </source>
</evidence>
<dbReference type="RefSeq" id="WP_377262053.1">
    <property type="nucleotide sequence ID" value="NZ_JBHLUH010000091.1"/>
</dbReference>
<protein>
    <submittedName>
        <fullName evidence="1">Uncharacterized protein</fullName>
    </submittedName>
</protein>
<comment type="caution">
    <text evidence="1">The sequence shown here is derived from an EMBL/GenBank/DDBJ whole genome shotgun (WGS) entry which is preliminary data.</text>
</comment>
<proteinExistence type="predicted"/>
<evidence type="ECO:0000313" key="1">
    <source>
        <dbReference type="EMBL" id="MFC0533898.1"/>
    </source>
</evidence>
<name>A0ABV6MHQ9_9ACTN</name>
<organism evidence="1 2">
    <name type="scientific">Phytohabitans kaempferiae</name>
    <dbReference type="NCBI Taxonomy" id="1620943"/>
    <lineage>
        <taxon>Bacteria</taxon>
        <taxon>Bacillati</taxon>
        <taxon>Actinomycetota</taxon>
        <taxon>Actinomycetes</taxon>
        <taxon>Micromonosporales</taxon>
        <taxon>Micromonosporaceae</taxon>
    </lineage>
</organism>